<keyword evidence="9" id="KW-1185">Reference proteome</keyword>
<evidence type="ECO:0000313" key="9">
    <source>
        <dbReference type="Proteomes" id="UP000012179"/>
    </source>
</evidence>
<dbReference type="PIRSF" id="PIRSF039117">
    <property type="entry name" value="KaiC"/>
    <property type="match status" value="1"/>
</dbReference>
<evidence type="ECO:0000256" key="5">
    <source>
        <dbReference type="ARBA" id="ARBA00022777"/>
    </source>
</evidence>
<proteinExistence type="predicted"/>
<keyword evidence="6" id="KW-0378">Hydrolase</keyword>
<keyword evidence="5 8" id="KW-0418">Kinase</keyword>
<evidence type="ECO:0000256" key="6">
    <source>
        <dbReference type="ARBA" id="ARBA00022801"/>
    </source>
</evidence>
<dbReference type="GO" id="GO:0005524">
    <property type="term" value="F:ATP binding"/>
    <property type="evidence" value="ECO:0007669"/>
    <property type="project" value="InterPro"/>
</dbReference>
<evidence type="ECO:0000256" key="4">
    <source>
        <dbReference type="ARBA" id="ARBA00022737"/>
    </source>
</evidence>
<dbReference type="Proteomes" id="UP000012179">
    <property type="component" value="Chromosome"/>
</dbReference>
<evidence type="ECO:0000259" key="7">
    <source>
        <dbReference type="PROSITE" id="PS51146"/>
    </source>
</evidence>
<evidence type="ECO:0000256" key="1">
    <source>
        <dbReference type="ARBA" id="ARBA00012513"/>
    </source>
</evidence>
<dbReference type="SUPFAM" id="SSF52540">
    <property type="entry name" value="P-loop containing nucleoside triphosphate hydrolases"/>
    <property type="match status" value="2"/>
</dbReference>
<name>A0A1W6SPR0_9PROT</name>
<feature type="domain" description="KaiC" evidence="7">
    <location>
        <begin position="8"/>
        <end position="243"/>
    </location>
</feature>
<dbReference type="AlphaFoldDB" id="A0A1W6SPR0"/>
<sequence>MNEKLCIRRLATGVPGLDNLLGGGLPEFSFNLIAGTPGTGKTTLAHQIMFSLANPDNRALFFTVLGEPALKMLRYQQQFPFFDINKINESIRFVNLSADLMEGSFDRVLSRIDEEVKGYAASLVFVDSFRSVVRSVKRGEQGVFELQRFIQQLGMQMTSWQATTFLIGEYLSPESESSPVFTVADGILSLSQNLHRNSVVRKMQVVKIRGQAQAQGLHTFRITDHGIEVFPRVIIEQGEAVESAKKLPTRDERVSMGIPGLDEMLGGGLPVGYSLLVVGPSGSGKTILATEFLAEGVHKGEPGVIAAFEKSPSQLLSTKLSSLVNTGQVGVIDTRSLDLSIDETLHDLIEMIDRMQAKRLVIDSLSGFELALAPELSEDFRGSLYRMIAKLTGMGVTILMTSELEDRFTDLRFSPFGSAFLADAIIVQRYTEIGGQLKRVFSVVKVRGSEHSKDIRLFDITDGGIVIGQTLAGYDGIMSGHPKIDPAKRSG</sequence>
<evidence type="ECO:0000256" key="3">
    <source>
        <dbReference type="ARBA" id="ARBA00022679"/>
    </source>
</evidence>
<dbReference type="PANTHER" id="PTHR42926">
    <property type="match status" value="1"/>
</dbReference>
<reference evidence="8 9" key="1">
    <citation type="journal article" date="2015" name="Int. J. Syst. Evol. Microbiol.">
        <title>Nitrosospira lacus sp. nov., a psychrotolerant, ammonia-oxidizing bacterium from sandy lake sediment.</title>
        <authorList>
            <person name="Urakawa H."/>
            <person name="Garcia J.C."/>
            <person name="Nielsen J.L."/>
            <person name="Le V.Q."/>
            <person name="Kozlowski J.A."/>
            <person name="Stein L.Y."/>
            <person name="Lim C.K."/>
            <person name="Pommerening-Roser A."/>
            <person name="Martens-Habbena W."/>
            <person name="Stahl D.A."/>
            <person name="Klotz M.G."/>
        </authorList>
    </citation>
    <scope>NUCLEOTIDE SEQUENCE [LARGE SCALE GENOMIC DNA]</scope>
    <source>
        <strain evidence="8 9">APG3</strain>
    </source>
</reference>
<dbReference type="InterPro" id="IPR027417">
    <property type="entry name" value="P-loop_NTPase"/>
</dbReference>
<dbReference type="PROSITE" id="PS51146">
    <property type="entry name" value="KAIC"/>
    <property type="match status" value="2"/>
</dbReference>
<gene>
    <name evidence="8" type="ORF">EBAPG3_008400</name>
</gene>
<feature type="domain" description="KaiC" evidence="7">
    <location>
        <begin position="252"/>
        <end position="481"/>
    </location>
</feature>
<dbReference type="OrthoDB" id="9783783at2"/>
<dbReference type="RefSeq" id="WP_004176449.1">
    <property type="nucleotide sequence ID" value="NZ_CP021106.3"/>
</dbReference>
<dbReference type="EC" id="2.7.11.1" evidence="1"/>
<dbReference type="SMART" id="SM00382">
    <property type="entry name" value="AAA"/>
    <property type="match status" value="2"/>
</dbReference>
<dbReference type="Pfam" id="PF06745">
    <property type="entry name" value="ATPase"/>
    <property type="match status" value="2"/>
</dbReference>
<dbReference type="GO" id="GO:0016787">
    <property type="term" value="F:hydrolase activity"/>
    <property type="evidence" value="ECO:0007669"/>
    <property type="project" value="UniProtKB-KW"/>
</dbReference>
<dbReference type="InterPro" id="IPR014774">
    <property type="entry name" value="KaiC-like_dom"/>
</dbReference>
<dbReference type="EMBL" id="CP021106">
    <property type="protein sequence ID" value="ARO87786.1"/>
    <property type="molecule type" value="Genomic_DNA"/>
</dbReference>
<accession>A0A1W6SPR0</accession>
<keyword evidence="4" id="KW-0677">Repeat</keyword>
<protein>
    <recommendedName>
        <fullName evidence="1">non-specific serine/threonine protein kinase</fullName>
        <ecNumber evidence="1">2.7.11.1</ecNumber>
    </recommendedName>
</protein>
<dbReference type="PANTHER" id="PTHR42926:SF1">
    <property type="entry name" value="CIRCADIAN CLOCK OSCILLATOR PROTEIN KAIC 1"/>
    <property type="match status" value="1"/>
</dbReference>
<dbReference type="GO" id="GO:0004674">
    <property type="term" value="F:protein serine/threonine kinase activity"/>
    <property type="evidence" value="ECO:0007669"/>
    <property type="project" value="UniProtKB-EC"/>
</dbReference>
<evidence type="ECO:0000313" key="8">
    <source>
        <dbReference type="EMBL" id="ARO87786.1"/>
    </source>
</evidence>
<evidence type="ECO:0000256" key="2">
    <source>
        <dbReference type="ARBA" id="ARBA00022553"/>
    </source>
</evidence>
<organism evidence="8 9">
    <name type="scientific">Nitrosospira lacus</name>
    <dbReference type="NCBI Taxonomy" id="1288494"/>
    <lineage>
        <taxon>Bacteria</taxon>
        <taxon>Pseudomonadati</taxon>
        <taxon>Pseudomonadota</taxon>
        <taxon>Betaproteobacteria</taxon>
        <taxon>Nitrosomonadales</taxon>
        <taxon>Nitrosomonadaceae</taxon>
        <taxon>Nitrosospira</taxon>
    </lineage>
</organism>
<dbReference type="eggNOG" id="COG0467">
    <property type="taxonomic scope" value="Bacteria"/>
</dbReference>
<dbReference type="InterPro" id="IPR051347">
    <property type="entry name" value="Circadian_clock_KaiC-rel"/>
</dbReference>
<keyword evidence="2" id="KW-0597">Phosphoprotein</keyword>
<dbReference type="InterPro" id="IPR003593">
    <property type="entry name" value="AAA+_ATPase"/>
</dbReference>
<dbReference type="KEGG" id="nlc:EBAPG3_008400"/>
<dbReference type="InterPro" id="IPR030665">
    <property type="entry name" value="KaiC"/>
</dbReference>
<keyword evidence="3" id="KW-0808">Transferase</keyword>
<dbReference type="InterPro" id="IPR010624">
    <property type="entry name" value="KaiC_dom"/>
</dbReference>
<dbReference type="Gene3D" id="3.40.50.300">
    <property type="entry name" value="P-loop containing nucleotide triphosphate hydrolases"/>
    <property type="match status" value="2"/>
</dbReference>